<reference evidence="2 3" key="1">
    <citation type="journal article" date="2020" name="New Microbes New Infect">
        <title>Sellimonas caecigallum sp. nov., description and genome sequence of a new member of the Sellimonas genus isolated from the cecum of feral chicken.</title>
        <authorList>
            <person name="Wongkuna S."/>
            <person name="Ghimire S."/>
            <person name="Antony L."/>
            <person name="Chankhamhaengdecha S."/>
            <person name="Janvilisri T."/>
            <person name="Scaria J."/>
        </authorList>
    </citation>
    <scope>NUCLEOTIDE SEQUENCE [LARGE SCALE GENOMIC DNA]</scope>
    <source>
        <strain evidence="2 3">SW451</strain>
    </source>
</reference>
<evidence type="ECO:0000313" key="3">
    <source>
        <dbReference type="Proteomes" id="UP000779049"/>
    </source>
</evidence>
<evidence type="ECO:0000313" key="2">
    <source>
        <dbReference type="EMBL" id="MBY0759776.1"/>
    </source>
</evidence>
<dbReference type="EMBL" id="VIRV01000025">
    <property type="protein sequence ID" value="MBY0759776.1"/>
    <property type="molecule type" value="Genomic_DNA"/>
</dbReference>
<organism evidence="2 3">
    <name type="scientific">Sellimonas caecigallum</name>
    <dbReference type="NCBI Taxonomy" id="2592333"/>
    <lineage>
        <taxon>Bacteria</taxon>
        <taxon>Bacillati</taxon>
        <taxon>Bacillota</taxon>
        <taxon>Clostridia</taxon>
        <taxon>Lachnospirales</taxon>
        <taxon>Lachnospiraceae</taxon>
        <taxon>Sellimonas</taxon>
    </lineage>
</organism>
<accession>A0ABS7L9J9</accession>
<feature type="region of interest" description="Disordered" evidence="1">
    <location>
        <begin position="33"/>
        <end position="57"/>
    </location>
</feature>
<sequence length="94" mass="10160">MKKKVGILLAGLLVVLAVIGGKQLIIDDSQVENTSSLTKEQETRKDPGNLYGRLPGRGITGAGKGKTGRYLYIIQYAGKGKSIWDEHNVALCVF</sequence>
<dbReference type="RefSeq" id="WP_221920314.1">
    <property type="nucleotide sequence ID" value="NZ_CP173660.1"/>
</dbReference>
<gene>
    <name evidence="2" type="ORF">FLB61_11915</name>
</gene>
<name>A0ABS7L9J9_9FIRM</name>
<comment type="caution">
    <text evidence="2">The sequence shown here is derived from an EMBL/GenBank/DDBJ whole genome shotgun (WGS) entry which is preliminary data.</text>
</comment>
<dbReference type="Proteomes" id="UP000779049">
    <property type="component" value="Unassembled WGS sequence"/>
</dbReference>
<proteinExistence type="predicted"/>
<protein>
    <submittedName>
        <fullName evidence="2">Uncharacterized protein</fullName>
    </submittedName>
</protein>
<keyword evidence="3" id="KW-1185">Reference proteome</keyword>
<evidence type="ECO:0000256" key="1">
    <source>
        <dbReference type="SAM" id="MobiDB-lite"/>
    </source>
</evidence>